<sequence>MTYDFCIIGGGIVGLATARALLQRNPGASLILLEKETGLGRHQTGHNSGVIHSGIYYAPGSFKARLCREGCARTKEFCREHGIAFEERGKMIVATRADEIPRLDALHGRAGENGIKAELISGAEVMEREPEITALKGIFVPEAAIVSYTEILIALAKEIEDQGAVIRYGLQPEAILEQGDKVTITCPGEVIEARKLVACAGIQSDRVAKMAGIDLDLKIVPFRGEYYRLAPRRNAVVHAMIYPVPEPGLPFLGTHLTPMIDGSVSVGPNAMLGLAREGYPKFSVNLRDTMDIVGFPGFWKSILQFIRPGMNELGNSLFKSRYLEECRRYCPGLEIGDLTPMTCGIRAQAIMKDGTMQHDFVFRTTDRMVHVCNAPSPAATSALPIGDLVAETVLGGPAAA</sequence>
<keyword evidence="8" id="KW-1185">Reference proteome</keyword>
<dbReference type="InterPro" id="IPR006076">
    <property type="entry name" value="FAD-dep_OxRdtase"/>
</dbReference>
<evidence type="ECO:0000256" key="2">
    <source>
        <dbReference type="ARBA" id="ARBA00022630"/>
    </source>
</evidence>
<reference evidence="7 8" key="1">
    <citation type="submission" date="2020-08" db="EMBL/GenBank/DDBJ databases">
        <title>Genome sequence of Rhodobacteraceae bacterium Lw-13e.</title>
        <authorList>
            <person name="Poehlein A."/>
            <person name="Wolter L."/>
            <person name="Daniel R."/>
            <person name="Brinkhoff T."/>
        </authorList>
    </citation>
    <scope>NUCLEOTIDE SEQUENCE [LARGE SCALE GENOMIC DNA]</scope>
    <source>
        <strain evidence="7 8">Lw-13e</strain>
    </source>
</reference>
<dbReference type="GO" id="GO:0005737">
    <property type="term" value="C:cytoplasm"/>
    <property type="evidence" value="ECO:0007669"/>
    <property type="project" value="TreeGrafter"/>
</dbReference>
<dbReference type="OrthoDB" id="9801699at2"/>
<keyword evidence="3" id="KW-0274">FAD</keyword>
<dbReference type="NCBIfam" id="NF008726">
    <property type="entry name" value="PRK11728.1"/>
    <property type="match status" value="1"/>
</dbReference>
<dbReference type="KEGG" id="palw:PSAL_026140"/>
<accession>A0A418SB61</accession>
<organism evidence="7 8">
    <name type="scientific">Pseudooceanicola algae</name>
    <dbReference type="NCBI Taxonomy" id="1537215"/>
    <lineage>
        <taxon>Bacteria</taxon>
        <taxon>Pseudomonadati</taxon>
        <taxon>Pseudomonadota</taxon>
        <taxon>Alphaproteobacteria</taxon>
        <taxon>Rhodobacterales</taxon>
        <taxon>Paracoccaceae</taxon>
        <taxon>Pseudooceanicola</taxon>
    </lineage>
</organism>
<dbReference type="Gene3D" id="3.30.9.10">
    <property type="entry name" value="D-Amino Acid Oxidase, subunit A, domain 2"/>
    <property type="match status" value="1"/>
</dbReference>
<name>A0A418SB61_9RHOB</name>
<protein>
    <submittedName>
        <fullName evidence="7">L-2-hydroxyglutarate dehydrogenase</fullName>
        <ecNumber evidence="7">1.1.5.-</ecNumber>
    </submittedName>
</protein>
<evidence type="ECO:0000256" key="1">
    <source>
        <dbReference type="ARBA" id="ARBA00001974"/>
    </source>
</evidence>
<dbReference type="InterPro" id="IPR036188">
    <property type="entry name" value="FAD/NAD-bd_sf"/>
</dbReference>
<dbReference type="EC" id="1.1.5.-" evidence="7"/>
<proteinExistence type="inferred from homology"/>
<comment type="cofactor">
    <cofactor evidence="1">
        <name>FAD</name>
        <dbReference type="ChEBI" id="CHEBI:57692"/>
    </cofactor>
</comment>
<dbReference type="PANTHER" id="PTHR43104">
    <property type="entry name" value="L-2-HYDROXYGLUTARATE DEHYDROGENASE, MITOCHONDRIAL"/>
    <property type="match status" value="1"/>
</dbReference>
<evidence type="ECO:0000256" key="5">
    <source>
        <dbReference type="ARBA" id="ARBA00037941"/>
    </source>
</evidence>
<dbReference type="GO" id="GO:0047545">
    <property type="term" value="F:(S)-2-hydroxyglutarate dehydrogenase activity"/>
    <property type="evidence" value="ECO:0007669"/>
    <property type="project" value="TreeGrafter"/>
</dbReference>
<dbReference type="EMBL" id="CP060436">
    <property type="protein sequence ID" value="QPM91361.1"/>
    <property type="molecule type" value="Genomic_DNA"/>
</dbReference>
<evidence type="ECO:0000256" key="3">
    <source>
        <dbReference type="ARBA" id="ARBA00022827"/>
    </source>
</evidence>
<evidence type="ECO:0000256" key="4">
    <source>
        <dbReference type="ARBA" id="ARBA00023002"/>
    </source>
</evidence>
<dbReference type="AlphaFoldDB" id="A0A418SB61"/>
<feature type="domain" description="FAD dependent oxidoreductase" evidence="6">
    <location>
        <begin position="4"/>
        <end position="391"/>
    </location>
</feature>
<dbReference type="PANTHER" id="PTHR43104:SF2">
    <property type="entry name" value="L-2-HYDROXYGLUTARATE DEHYDROGENASE, MITOCHONDRIAL"/>
    <property type="match status" value="1"/>
</dbReference>
<dbReference type="Pfam" id="PF01266">
    <property type="entry name" value="DAO"/>
    <property type="match status" value="1"/>
</dbReference>
<evidence type="ECO:0000313" key="7">
    <source>
        <dbReference type="EMBL" id="QPM91361.1"/>
    </source>
</evidence>
<comment type="similarity">
    <text evidence="5">Belongs to the L2HGDH family.</text>
</comment>
<evidence type="ECO:0000313" key="8">
    <source>
        <dbReference type="Proteomes" id="UP000283786"/>
    </source>
</evidence>
<dbReference type="SUPFAM" id="SSF51905">
    <property type="entry name" value="FAD/NAD(P)-binding domain"/>
    <property type="match status" value="1"/>
</dbReference>
<dbReference type="Proteomes" id="UP000283786">
    <property type="component" value="Chromosome"/>
</dbReference>
<gene>
    <name evidence="7" type="primary">lhgD</name>
    <name evidence="7" type="ORF">PSAL_026140</name>
</gene>
<evidence type="ECO:0000259" key="6">
    <source>
        <dbReference type="Pfam" id="PF01266"/>
    </source>
</evidence>
<dbReference type="Gene3D" id="3.50.50.60">
    <property type="entry name" value="FAD/NAD(P)-binding domain"/>
    <property type="match status" value="1"/>
</dbReference>
<keyword evidence="2" id="KW-0285">Flavoprotein</keyword>
<keyword evidence="4 7" id="KW-0560">Oxidoreductase</keyword>
<dbReference type="RefSeq" id="WP_119841070.1">
    <property type="nucleotide sequence ID" value="NZ_CP060436.1"/>
</dbReference>